<dbReference type="AlphaFoldDB" id="A0A923E4S0"/>
<dbReference type="PANTHER" id="PTHR36456:SF1">
    <property type="entry name" value="UPF0232 PROTEIN SCO3875"/>
    <property type="match status" value="1"/>
</dbReference>
<keyword evidence="3" id="KW-1185">Reference proteome</keyword>
<dbReference type="InterPro" id="IPR007922">
    <property type="entry name" value="DciA-like"/>
</dbReference>
<feature type="region of interest" description="Disordered" evidence="1">
    <location>
        <begin position="50"/>
        <end position="98"/>
    </location>
</feature>
<dbReference type="Proteomes" id="UP000617426">
    <property type="component" value="Unassembled WGS sequence"/>
</dbReference>
<dbReference type="PANTHER" id="PTHR36456">
    <property type="entry name" value="UPF0232 PROTEIN SCO3875"/>
    <property type="match status" value="1"/>
</dbReference>
<dbReference type="RefSeq" id="WP_184451276.1">
    <property type="nucleotide sequence ID" value="NZ_JACHMK010000001.1"/>
</dbReference>
<evidence type="ECO:0000256" key="1">
    <source>
        <dbReference type="SAM" id="MobiDB-lite"/>
    </source>
</evidence>
<gene>
    <name evidence="2" type="ORF">HD592_000134</name>
</gene>
<dbReference type="Pfam" id="PF05258">
    <property type="entry name" value="DciA"/>
    <property type="match status" value="1"/>
</dbReference>
<reference evidence="2" key="1">
    <citation type="submission" date="2020-08" db="EMBL/GenBank/DDBJ databases">
        <title>Sequencing the genomes of 1000 actinobacteria strains.</title>
        <authorList>
            <person name="Klenk H.-P."/>
        </authorList>
    </citation>
    <scope>NUCLEOTIDE SEQUENCE</scope>
    <source>
        <strain evidence="2">DSM 10695</strain>
    </source>
</reference>
<dbReference type="EMBL" id="JACHMK010000001">
    <property type="protein sequence ID" value="MBB6333569.1"/>
    <property type="molecule type" value="Genomic_DNA"/>
</dbReference>
<evidence type="ECO:0000313" key="3">
    <source>
        <dbReference type="Proteomes" id="UP000617426"/>
    </source>
</evidence>
<protein>
    <submittedName>
        <fullName evidence="2">Nucleic acid-binding Zn ribbon protein</fullName>
    </submittedName>
</protein>
<organism evidence="2 3">
    <name type="scientific">Schaalia hyovaginalis</name>
    <dbReference type="NCBI Taxonomy" id="29316"/>
    <lineage>
        <taxon>Bacteria</taxon>
        <taxon>Bacillati</taxon>
        <taxon>Actinomycetota</taxon>
        <taxon>Actinomycetes</taxon>
        <taxon>Actinomycetales</taxon>
        <taxon>Actinomycetaceae</taxon>
        <taxon>Schaalia</taxon>
    </lineage>
</organism>
<accession>A0A923E4S0</accession>
<feature type="region of interest" description="Disordered" evidence="1">
    <location>
        <begin position="1"/>
        <end position="26"/>
    </location>
</feature>
<name>A0A923E4S0_9ACTO</name>
<evidence type="ECO:0000313" key="2">
    <source>
        <dbReference type="EMBL" id="MBB6333569.1"/>
    </source>
</evidence>
<proteinExistence type="predicted"/>
<comment type="caution">
    <text evidence="2">The sequence shown here is derived from an EMBL/GenBank/DDBJ whole genome shotgun (WGS) entry which is preliminary data.</text>
</comment>
<sequence>MSAIASSWSQPPSAGEGAGRGADRAATTEEYLARALARAQRVARAKGYVRTTAPTWGLEESRPSLGDLRGASEETALDVEGRSESAGEGAPSPLSGDAQGDLLALERAKIRARSKWAKAPGLAAMRLNYRPAGRIDQVLDAMIAKNHWDTPTKMGSIMAKWPQIVGPDVAEHSTVEAFEDHALIVRCSSTAWAKQLHLLLQTIERRIDEEVGPGVVQQVIIRGPVAPSWRKGPLSVKGRGPRDTYG</sequence>
<feature type="compositionally biased region" description="Polar residues" evidence="1">
    <location>
        <begin position="1"/>
        <end position="12"/>
    </location>
</feature>